<feature type="domain" description="DUF3502" evidence="2">
    <location>
        <begin position="417"/>
        <end position="484"/>
    </location>
</feature>
<feature type="signal peptide" evidence="1">
    <location>
        <begin position="1"/>
        <end position="26"/>
    </location>
</feature>
<gene>
    <name evidence="3" type="ORF">H6A12_02605</name>
</gene>
<proteinExistence type="predicted"/>
<dbReference type="Pfam" id="PF12010">
    <property type="entry name" value="DUF3502"/>
    <property type="match status" value="1"/>
</dbReference>
<name>A0A939BE19_9FIRM</name>
<protein>
    <submittedName>
        <fullName evidence="3">ABC transporter substrate-binding protein</fullName>
    </submittedName>
</protein>
<sequence>MSRSRRILTVLVCFLFIFVSSGCENALQSDTTPEKEPINLIYYTIGNPDPDLPEVNEALNELLAEKIGVTITYNKIAWADYGERLAAIIRSGAYFDVAFCSTPSQGDFIGNAQKGVWMPLEGYLETSASEMYEAIHPFYWDAVTLNDHIYGIPTNKETCALEMFMFAKDLVDKYQIDISRYQTIESLAPILDVVAKNEPEYIPFEFDTNARNLFAQDGYETLLGHLPLMVNSLDESCTVVNILETPLGESRLNTMRNYYTMGYINEDAAIKESGSLVKDERVFCKISSGGPYSEVLWSADRGYDIVTQAISPKVMTTESARGGIMCVNAKTIHPMESVDFLNCLNTDPEVRNMINFGIEGKHYTLTDKGQVHRISNDYSGVQYTQGNWFILKTLEGEPLNKWDVFRDFNESVQKSQTLGFTVDPTPFASELEAAERVCEQYYSSLMTGSVDIQTYLPKYLEDLRAAGIDKIARILQDQLTSWKKQQSN</sequence>
<dbReference type="EMBL" id="JACJKY010000003">
    <property type="protein sequence ID" value="MBM6920053.1"/>
    <property type="molecule type" value="Genomic_DNA"/>
</dbReference>
<reference evidence="3" key="1">
    <citation type="submission" date="2020-08" db="EMBL/GenBank/DDBJ databases">
        <authorList>
            <person name="Cejkova D."/>
            <person name="Kubasova T."/>
            <person name="Jahodarova E."/>
            <person name="Rychlik I."/>
        </authorList>
    </citation>
    <scope>NUCLEOTIDE SEQUENCE</scope>
    <source>
        <strain evidence="3">An559</strain>
    </source>
</reference>
<feature type="chain" id="PRO_5037160723" evidence="1">
    <location>
        <begin position="27"/>
        <end position="488"/>
    </location>
</feature>
<dbReference type="AlphaFoldDB" id="A0A939BE19"/>
<accession>A0A939BE19</accession>
<evidence type="ECO:0000259" key="2">
    <source>
        <dbReference type="Pfam" id="PF12010"/>
    </source>
</evidence>
<keyword evidence="1" id="KW-0732">Signal</keyword>
<reference evidence="3" key="2">
    <citation type="journal article" date="2021" name="Sci. Rep.">
        <title>The distribution of antibiotic resistance genes in chicken gut microbiota commensals.</title>
        <authorList>
            <person name="Juricova H."/>
            <person name="Matiasovicova J."/>
            <person name="Kubasova T."/>
            <person name="Cejkova D."/>
            <person name="Rychlik I."/>
        </authorList>
    </citation>
    <scope>NUCLEOTIDE SEQUENCE</scope>
    <source>
        <strain evidence="3">An559</strain>
    </source>
</reference>
<evidence type="ECO:0000256" key="1">
    <source>
        <dbReference type="SAM" id="SignalP"/>
    </source>
</evidence>
<dbReference type="Gene3D" id="3.40.190.10">
    <property type="entry name" value="Periplasmic binding protein-like II"/>
    <property type="match status" value="1"/>
</dbReference>
<keyword evidence="4" id="KW-1185">Reference proteome</keyword>
<dbReference type="InterPro" id="IPR022627">
    <property type="entry name" value="DUF3502"/>
</dbReference>
<organism evidence="3 4">
    <name type="scientific">Merdimmobilis hominis</name>
    <dbReference type="NCBI Taxonomy" id="2897707"/>
    <lineage>
        <taxon>Bacteria</taxon>
        <taxon>Bacillati</taxon>
        <taxon>Bacillota</taxon>
        <taxon>Clostridia</taxon>
        <taxon>Eubacteriales</taxon>
        <taxon>Oscillospiraceae</taxon>
        <taxon>Merdimmobilis</taxon>
    </lineage>
</organism>
<evidence type="ECO:0000313" key="4">
    <source>
        <dbReference type="Proteomes" id="UP000774750"/>
    </source>
</evidence>
<dbReference type="SUPFAM" id="SSF53850">
    <property type="entry name" value="Periplasmic binding protein-like II"/>
    <property type="match status" value="1"/>
</dbReference>
<evidence type="ECO:0000313" key="3">
    <source>
        <dbReference type="EMBL" id="MBM6920053.1"/>
    </source>
</evidence>
<dbReference type="InterPro" id="IPR006059">
    <property type="entry name" value="SBP"/>
</dbReference>
<dbReference type="PROSITE" id="PS51257">
    <property type="entry name" value="PROKAR_LIPOPROTEIN"/>
    <property type="match status" value="1"/>
</dbReference>
<dbReference type="Proteomes" id="UP000774750">
    <property type="component" value="Unassembled WGS sequence"/>
</dbReference>
<dbReference type="RefSeq" id="WP_204444485.1">
    <property type="nucleotide sequence ID" value="NZ_JACJKY010000003.1"/>
</dbReference>
<dbReference type="Pfam" id="PF01547">
    <property type="entry name" value="SBP_bac_1"/>
    <property type="match status" value="1"/>
</dbReference>
<comment type="caution">
    <text evidence="3">The sequence shown here is derived from an EMBL/GenBank/DDBJ whole genome shotgun (WGS) entry which is preliminary data.</text>
</comment>